<name>A0AAV5GH89_9BASI</name>
<evidence type="ECO:0000313" key="2">
    <source>
        <dbReference type="Proteomes" id="UP001342314"/>
    </source>
</evidence>
<evidence type="ECO:0000313" key="1">
    <source>
        <dbReference type="EMBL" id="GJN89533.1"/>
    </source>
</evidence>
<comment type="caution">
    <text evidence="1">The sequence shown here is derived from an EMBL/GenBank/DDBJ whole genome shotgun (WGS) entry which is preliminary data.</text>
</comment>
<protein>
    <recommendedName>
        <fullName evidence="3">F-box domain-containing protein</fullName>
    </recommendedName>
</protein>
<organism evidence="1 2">
    <name type="scientific">Rhodotorula paludigena</name>
    <dbReference type="NCBI Taxonomy" id="86838"/>
    <lineage>
        <taxon>Eukaryota</taxon>
        <taxon>Fungi</taxon>
        <taxon>Dikarya</taxon>
        <taxon>Basidiomycota</taxon>
        <taxon>Pucciniomycotina</taxon>
        <taxon>Microbotryomycetes</taxon>
        <taxon>Sporidiobolales</taxon>
        <taxon>Sporidiobolaceae</taxon>
        <taxon>Rhodotorula</taxon>
    </lineage>
</organism>
<keyword evidence="2" id="KW-1185">Reference proteome</keyword>
<proteinExistence type="predicted"/>
<sequence length="444" mass="48772">MCSRNHLCDTCRSRKAQLNAEAAAAASLVKRIASEIAHSDPNPLDSSAFREIPRLSLVCKAWLDPMRQGLLHNPYLVLGPPPSALLKRLKRANEHDVPARFFEGQMQVGGLRQSAQARKTYPHLRAACAKVASLVTHSPTASSVLFEMVEAPLPYVQLRTLTCTVDAGTNDVFVIAERLAQLPLLEDLTICVRNKSGDHKLAHSAHESAAKLELEQFQLVIDDPAAEFETLLLQHVARHFSFAHASRLDLAVLHACPMEVVSLIRLAPRLDELVVTTSADYFPSLVDALQPVLASSLPFLRRLTLRRTCPTCSPVLLAASVVEHVVAHLPPTLQEVEAGFVVDGKAMRTFCRRVLQREGMPLLKWQGFFSPALERIARGESVGAGAAKAAAKKARRDFMTKGLLERKPKPLRLTLKREGCQGWTLKAAGCEARKVDLKTLKSVA</sequence>
<evidence type="ECO:0008006" key="3">
    <source>
        <dbReference type="Google" id="ProtNLM"/>
    </source>
</evidence>
<dbReference type="EMBL" id="BQKY01000005">
    <property type="protein sequence ID" value="GJN89533.1"/>
    <property type="molecule type" value="Genomic_DNA"/>
</dbReference>
<accession>A0AAV5GH89</accession>
<dbReference type="Proteomes" id="UP001342314">
    <property type="component" value="Unassembled WGS sequence"/>
</dbReference>
<reference evidence="1 2" key="1">
    <citation type="submission" date="2021-12" db="EMBL/GenBank/DDBJ databases">
        <title>High titer production of polyol ester of fatty acids by Rhodotorula paludigena BS15 towards product separation-free biomass refinery.</title>
        <authorList>
            <person name="Mano J."/>
            <person name="Ono H."/>
            <person name="Tanaka T."/>
            <person name="Naito K."/>
            <person name="Sushida H."/>
            <person name="Ike M."/>
            <person name="Tokuyasu K."/>
            <person name="Kitaoka M."/>
        </authorList>
    </citation>
    <scope>NUCLEOTIDE SEQUENCE [LARGE SCALE GENOMIC DNA]</scope>
    <source>
        <strain evidence="1 2">BS15</strain>
    </source>
</reference>
<dbReference type="AlphaFoldDB" id="A0AAV5GH89"/>
<gene>
    <name evidence="1" type="ORF">Rhopal_002520-T1</name>
</gene>